<dbReference type="PANTHER" id="PTHR12866:SF2">
    <property type="entry name" value="UBIQUITIN-LIKE-CONJUGATING ENZYME ATG3"/>
    <property type="match status" value="1"/>
</dbReference>
<dbReference type="InterPro" id="IPR007135">
    <property type="entry name" value="Atg3/Atg10"/>
</dbReference>
<keyword evidence="7" id="KW-0072">Autophagy</keyword>
<gene>
    <name evidence="8" type="ORF">IE077_002400</name>
</gene>
<keyword evidence="4" id="KW-0963">Cytoplasm</keyword>
<proteinExistence type="inferred from homology"/>
<organism evidence="8 9">
    <name type="scientific">Cardiosporidium cionae</name>
    <dbReference type="NCBI Taxonomy" id="476202"/>
    <lineage>
        <taxon>Eukaryota</taxon>
        <taxon>Sar</taxon>
        <taxon>Alveolata</taxon>
        <taxon>Apicomplexa</taxon>
        <taxon>Aconoidasida</taxon>
        <taxon>Nephromycida</taxon>
        <taxon>Cardiosporidium</taxon>
    </lineage>
</organism>
<keyword evidence="5" id="KW-0833">Ubl conjugation pathway</keyword>
<evidence type="ECO:0000256" key="4">
    <source>
        <dbReference type="ARBA" id="ARBA00022490"/>
    </source>
</evidence>
<dbReference type="Gene3D" id="3.30.1460.50">
    <property type="match status" value="1"/>
</dbReference>
<keyword evidence="9" id="KW-1185">Reference proteome</keyword>
<evidence type="ECO:0000256" key="6">
    <source>
        <dbReference type="ARBA" id="ARBA00022927"/>
    </source>
</evidence>
<dbReference type="PANTHER" id="PTHR12866">
    <property type="entry name" value="UBIQUITIN-LIKE-CONJUGATING ENZYME ATG3"/>
    <property type="match status" value="1"/>
</dbReference>
<evidence type="ECO:0000256" key="5">
    <source>
        <dbReference type="ARBA" id="ARBA00022786"/>
    </source>
</evidence>
<dbReference type="Proteomes" id="UP000823046">
    <property type="component" value="Unassembled WGS sequence"/>
</dbReference>
<dbReference type="EMBL" id="JADAQX010001148">
    <property type="protein sequence ID" value="KAF8817979.1"/>
    <property type="molecule type" value="Genomic_DNA"/>
</dbReference>
<evidence type="ECO:0000256" key="1">
    <source>
        <dbReference type="ARBA" id="ARBA00004496"/>
    </source>
</evidence>
<comment type="subcellular location">
    <subcellularLocation>
        <location evidence="1">Cytoplasm</location>
    </subcellularLocation>
</comment>
<name>A0ABQ7J4I9_9APIC</name>
<dbReference type="Pfam" id="PF03987">
    <property type="entry name" value="Autophagy_act_C"/>
    <property type="match status" value="1"/>
</dbReference>
<evidence type="ECO:0000256" key="3">
    <source>
        <dbReference type="ARBA" id="ARBA00022448"/>
    </source>
</evidence>
<accession>A0ABQ7J4I9</accession>
<evidence type="ECO:0000313" key="8">
    <source>
        <dbReference type="EMBL" id="KAF8817979.1"/>
    </source>
</evidence>
<evidence type="ECO:0000256" key="7">
    <source>
        <dbReference type="ARBA" id="ARBA00023006"/>
    </source>
</evidence>
<protein>
    <submittedName>
        <fullName evidence="8">Autophagy-related protein 3 atg3</fullName>
    </submittedName>
</protein>
<evidence type="ECO:0000256" key="2">
    <source>
        <dbReference type="ARBA" id="ARBA00007683"/>
    </source>
</evidence>
<keyword evidence="6" id="KW-0653">Protein transport</keyword>
<keyword evidence="3" id="KW-0813">Transport</keyword>
<comment type="similarity">
    <text evidence="2">Belongs to the ATG3 family.</text>
</comment>
<sequence length="329" mass="38007">MNVGHRIADGMRNVFAYLTPIPKESQFVDRGVLTPIEFVEAGDQLVFRCPTWQWQAAEYRYSVNWLPKGKQYLITRNVPCKFRVKDLEKAHDGNMPIEPDGDWLLPGVVEEIPAEDMLQQGMDMSSLEAEDETKAVLKLREDYVKQDPEEDALDMNTFEDVDSLLQKEVDPASAETNSSYFIRQEPDINMVQTRTYDLSITYDKYYQTPRLWLFGYNENGIPLTPIQIFEDILTHYVSKTVTVDPHPCSGIPTASIHPCKHAEVMKRVIKSWKEKDMDLRPHLAIFILLKFIASVIPTIDYDFTMDIEMQNSRSEGSSESRALRKKSWQ</sequence>
<comment type="caution">
    <text evidence="8">The sequence shown here is derived from an EMBL/GenBank/DDBJ whole genome shotgun (WGS) entry which is preliminary data.</text>
</comment>
<reference evidence="8 9" key="1">
    <citation type="journal article" date="2020" name="bioRxiv">
        <title>Metabolic contributions of an alphaproteobacterial endosymbiont in the apicomplexan Cardiosporidium cionae.</title>
        <authorList>
            <person name="Hunter E.S."/>
            <person name="Paight C.J."/>
            <person name="Lane C.E."/>
        </authorList>
    </citation>
    <scope>NUCLEOTIDE SEQUENCE [LARGE SCALE GENOMIC DNA]</scope>
    <source>
        <strain evidence="8">ESH_2018</strain>
    </source>
</reference>
<evidence type="ECO:0000313" key="9">
    <source>
        <dbReference type="Proteomes" id="UP000823046"/>
    </source>
</evidence>